<reference evidence="2 4" key="1">
    <citation type="journal article" date="2011" name="Nature">
        <title>The Medicago genome provides insight into the evolution of rhizobial symbioses.</title>
        <authorList>
            <person name="Young N.D."/>
            <person name="Debelle F."/>
            <person name="Oldroyd G.E."/>
            <person name="Geurts R."/>
            <person name="Cannon S.B."/>
            <person name="Udvardi M.K."/>
            <person name="Benedito V.A."/>
            <person name="Mayer K.F."/>
            <person name="Gouzy J."/>
            <person name="Schoof H."/>
            <person name="Van de Peer Y."/>
            <person name="Proost S."/>
            <person name="Cook D.R."/>
            <person name="Meyers B.C."/>
            <person name="Spannagl M."/>
            <person name="Cheung F."/>
            <person name="De Mita S."/>
            <person name="Krishnakumar V."/>
            <person name="Gundlach H."/>
            <person name="Zhou S."/>
            <person name="Mudge J."/>
            <person name="Bharti A.K."/>
            <person name="Murray J.D."/>
            <person name="Naoumkina M.A."/>
            <person name="Rosen B."/>
            <person name="Silverstein K.A."/>
            <person name="Tang H."/>
            <person name="Rombauts S."/>
            <person name="Zhao P.X."/>
            <person name="Zhou P."/>
            <person name="Barbe V."/>
            <person name="Bardou P."/>
            <person name="Bechner M."/>
            <person name="Bellec A."/>
            <person name="Berger A."/>
            <person name="Berges H."/>
            <person name="Bidwell S."/>
            <person name="Bisseling T."/>
            <person name="Choisne N."/>
            <person name="Couloux A."/>
            <person name="Denny R."/>
            <person name="Deshpande S."/>
            <person name="Dai X."/>
            <person name="Doyle J.J."/>
            <person name="Dudez A.M."/>
            <person name="Farmer A.D."/>
            <person name="Fouteau S."/>
            <person name="Franken C."/>
            <person name="Gibelin C."/>
            <person name="Gish J."/>
            <person name="Goldstein S."/>
            <person name="Gonzalez A.J."/>
            <person name="Green P.J."/>
            <person name="Hallab A."/>
            <person name="Hartog M."/>
            <person name="Hua A."/>
            <person name="Humphray S.J."/>
            <person name="Jeong D.H."/>
            <person name="Jing Y."/>
            <person name="Jocker A."/>
            <person name="Kenton S.M."/>
            <person name="Kim D.J."/>
            <person name="Klee K."/>
            <person name="Lai H."/>
            <person name="Lang C."/>
            <person name="Lin S."/>
            <person name="Macmil S.L."/>
            <person name="Magdelenat G."/>
            <person name="Matthews L."/>
            <person name="McCorrison J."/>
            <person name="Monaghan E.L."/>
            <person name="Mun J.H."/>
            <person name="Najar F.Z."/>
            <person name="Nicholson C."/>
            <person name="Noirot C."/>
            <person name="O'Bleness M."/>
            <person name="Paule C.R."/>
            <person name="Poulain J."/>
            <person name="Prion F."/>
            <person name="Qin B."/>
            <person name="Qu C."/>
            <person name="Retzel E.F."/>
            <person name="Riddle C."/>
            <person name="Sallet E."/>
            <person name="Samain S."/>
            <person name="Samson N."/>
            <person name="Sanders I."/>
            <person name="Saurat O."/>
            <person name="Scarpelli C."/>
            <person name="Schiex T."/>
            <person name="Segurens B."/>
            <person name="Severin A.J."/>
            <person name="Sherrier D.J."/>
            <person name="Shi R."/>
            <person name="Sims S."/>
            <person name="Singer S.R."/>
            <person name="Sinharoy S."/>
            <person name="Sterck L."/>
            <person name="Viollet A."/>
            <person name="Wang B.B."/>
            <person name="Wang K."/>
            <person name="Wang M."/>
            <person name="Wang X."/>
            <person name="Warfsmann J."/>
            <person name="Weissenbach J."/>
            <person name="White D.D."/>
            <person name="White J.D."/>
            <person name="Wiley G.B."/>
            <person name="Wincker P."/>
            <person name="Xing Y."/>
            <person name="Yang L."/>
            <person name="Yao Z."/>
            <person name="Ying F."/>
            <person name="Zhai J."/>
            <person name="Zhou L."/>
            <person name="Zuber A."/>
            <person name="Denarie J."/>
            <person name="Dixon R.A."/>
            <person name="May G.D."/>
            <person name="Schwartz D.C."/>
            <person name="Rogers J."/>
            <person name="Quetier F."/>
            <person name="Town C.D."/>
            <person name="Roe B.A."/>
        </authorList>
    </citation>
    <scope>NUCLEOTIDE SEQUENCE [LARGE SCALE GENOMIC DNA]</scope>
    <source>
        <strain evidence="2">A17</strain>
        <strain evidence="3 4">cv. Jemalong A17</strain>
    </source>
</reference>
<organism evidence="2 4">
    <name type="scientific">Medicago truncatula</name>
    <name type="common">Barrel medic</name>
    <name type="synonym">Medicago tribuloides</name>
    <dbReference type="NCBI Taxonomy" id="3880"/>
    <lineage>
        <taxon>Eukaryota</taxon>
        <taxon>Viridiplantae</taxon>
        <taxon>Streptophyta</taxon>
        <taxon>Embryophyta</taxon>
        <taxon>Tracheophyta</taxon>
        <taxon>Spermatophyta</taxon>
        <taxon>Magnoliopsida</taxon>
        <taxon>eudicotyledons</taxon>
        <taxon>Gunneridae</taxon>
        <taxon>Pentapetalae</taxon>
        <taxon>rosids</taxon>
        <taxon>fabids</taxon>
        <taxon>Fabales</taxon>
        <taxon>Fabaceae</taxon>
        <taxon>Papilionoideae</taxon>
        <taxon>50 kb inversion clade</taxon>
        <taxon>NPAAA clade</taxon>
        <taxon>Hologalegina</taxon>
        <taxon>IRL clade</taxon>
        <taxon>Trifolieae</taxon>
        <taxon>Medicago</taxon>
    </lineage>
</organism>
<dbReference type="Proteomes" id="UP000002051">
    <property type="component" value="Chromosome 6"/>
</dbReference>
<reference evidence="3" key="3">
    <citation type="submission" date="2015-04" db="UniProtKB">
        <authorList>
            <consortium name="EnsemblPlants"/>
        </authorList>
    </citation>
    <scope>IDENTIFICATION</scope>
    <source>
        <strain evidence="3">cv. Jemalong A17</strain>
    </source>
</reference>
<keyword evidence="4" id="KW-1185">Reference proteome</keyword>
<evidence type="ECO:0000313" key="4">
    <source>
        <dbReference type="Proteomes" id="UP000002051"/>
    </source>
</evidence>
<evidence type="ECO:0000259" key="1">
    <source>
        <dbReference type="Pfam" id="PF02721"/>
    </source>
</evidence>
<dbReference type="AlphaFoldDB" id="A0A072UAZ0"/>
<dbReference type="Gene3D" id="2.40.50.140">
    <property type="entry name" value="Nucleic acid-binding proteins"/>
    <property type="match status" value="2"/>
</dbReference>
<reference evidence="2 4" key="2">
    <citation type="journal article" date="2014" name="BMC Genomics">
        <title>An improved genome release (version Mt4.0) for the model legume Medicago truncatula.</title>
        <authorList>
            <person name="Tang H."/>
            <person name="Krishnakumar V."/>
            <person name="Bidwell S."/>
            <person name="Rosen B."/>
            <person name="Chan A."/>
            <person name="Zhou S."/>
            <person name="Gentzbittel L."/>
            <person name="Childs K.L."/>
            <person name="Yandell M."/>
            <person name="Gundlach H."/>
            <person name="Mayer K.F."/>
            <person name="Schwartz D.C."/>
            <person name="Town C.D."/>
        </authorList>
    </citation>
    <scope>GENOME REANNOTATION</scope>
    <source>
        <strain evidence="2">A17</strain>
        <strain evidence="3 4">cv. Jemalong A17</strain>
    </source>
</reference>
<proteinExistence type="predicted"/>
<dbReference type="InterPro" id="IPR003871">
    <property type="entry name" value="RFA1B/D_OB_1st"/>
</dbReference>
<dbReference type="CDD" id="cd04480">
    <property type="entry name" value="RPA1_DBD_A_like"/>
    <property type="match status" value="1"/>
</dbReference>
<dbReference type="PANTHER" id="PTHR47165">
    <property type="entry name" value="OS03G0429900 PROTEIN"/>
    <property type="match status" value="1"/>
</dbReference>
<dbReference type="HOGENOM" id="CLU_023486_2_2_1"/>
<dbReference type="Pfam" id="PF02721">
    <property type="entry name" value="DUF223"/>
    <property type="match status" value="1"/>
</dbReference>
<name>A0A072UAZ0_MEDTR</name>
<accession>A0A072UAZ0</accession>
<dbReference type="EnsemblPlants" id="KEH26596">
    <property type="protein sequence ID" value="KEH26596"/>
    <property type="gene ID" value="MTR_6g465570"/>
</dbReference>
<evidence type="ECO:0000313" key="2">
    <source>
        <dbReference type="EMBL" id="KEH26596.1"/>
    </source>
</evidence>
<dbReference type="SUPFAM" id="SSF50249">
    <property type="entry name" value="Nucleic acid-binding proteins"/>
    <property type="match status" value="1"/>
</dbReference>
<feature type="domain" description="Replication protein A 70 kDa DNA-binding subunit B/D first OB fold" evidence="1">
    <location>
        <begin position="15"/>
        <end position="104"/>
    </location>
</feature>
<sequence length="172" mass="19298">MTTVAGIKCGNTDLALTVRVIHLWSVPDRTNPVVDGSLHMLLLDEKCGKIHASVRKNLIHLFKDQIDEGSAYVIESFMVGSNDHAYKTTGHKYKLNFMGGTNVFRVSSVNIPAHHFTFMPFMQIVSATREDKLLDVIGHVVEKDVIKETEKNGKKRKVLDIMLEDLESYGSI</sequence>
<protein>
    <submittedName>
        <fullName evidence="2">Animal RPA1 domain protein</fullName>
    </submittedName>
</protein>
<dbReference type="InterPro" id="IPR012340">
    <property type="entry name" value="NA-bd_OB-fold"/>
</dbReference>
<gene>
    <name evidence="2" type="ordered locus">MTR_6g465570</name>
</gene>
<dbReference type="EMBL" id="CM001222">
    <property type="protein sequence ID" value="KEH26596.1"/>
    <property type="molecule type" value="Genomic_DNA"/>
</dbReference>
<evidence type="ECO:0000313" key="3">
    <source>
        <dbReference type="EnsemblPlants" id="KEH26596"/>
    </source>
</evidence>
<dbReference type="PANTHER" id="PTHR47165:SF4">
    <property type="entry name" value="OS03G0429900 PROTEIN"/>
    <property type="match status" value="1"/>
</dbReference>